<feature type="domain" description="Lsm14-like N-terminal" evidence="2">
    <location>
        <begin position="1"/>
        <end position="55"/>
    </location>
</feature>
<protein>
    <submittedName>
        <fullName evidence="3">Enhancer of mRNA decapping</fullName>
    </submittedName>
</protein>
<evidence type="ECO:0000313" key="3">
    <source>
        <dbReference type="EMBL" id="KAK2103354.1"/>
    </source>
</evidence>
<feature type="compositionally biased region" description="Basic residues" evidence="1">
    <location>
        <begin position="129"/>
        <end position="138"/>
    </location>
</feature>
<proteinExistence type="predicted"/>
<dbReference type="Proteomes" id="UP001266305">
    <property type="component" value="Unassembled WGS sequence"/>
</dbReference>
<organism evidence="3 4">
    <name type="scientific">Saguinus oedipus</name>
    <name type="common">Cotton-top tamarin</name>
    <name type="synonym">Oedipomidas oedipus</name>
    <dbReference type="NCBI Taxonomy" id="9490"/>
    <lineage>
        <taxon>Eukaryota</taxon>
        <taxon>Metazoa</taxon>
        <taxon>Chordata</taxon>
        <taxon>Craniata</taxon>
        <taxon>Vertebrata</taxon>
        <taxon>Euteleostomi</taxon>
        <taxon>Mammalia</taxon>
        <taxon>Eutheria</taxon>
        <taxon>Euarchontoglires</taxon>
        <taxon>Primates</taxon>
        <taxon>Haplorrhini</taxon>
        <taxon>Platyrrhini</taxon>
        <taxon>Cebidae</taxon>
        <taxon>Callitrichinae</taxon>
        <taxon>Saguinus</taxon>
    </lineage>
</organism>
<evidence type="ECO:0000256" key="1">
    <source>
        <dbReference type="SAM" id="MobiDB-lite"/>
    </source>
</evidence>
<evidence type="ECO:0000259" key="2">
    <source>
        <dbReference type="SMART" id="SM01271"/>
    </source>
</evidence>
<gene>
    <name evidence="3" type="primary">EDC3_1</name>
    <name evidence="3" type="ORF">P7K49_017210</name>
</gene>
<feature type="region of interest" description="Disordered" evidence="1">
    <location>
        <begin position="75"/>
        <end position="138"/>
    </location>
</feature>
<dbReference type="Gene3D" id="2.30.30.100">
    <property type="match status" value="1"/>
</dbReference>
<accession>A0ABQ9V1U3</accession>
<name>A0ABQ9V1U3_SAGOE</name>
<dbReference type="SMART" id="SM01271">
    <property type="entry name" value="LSM14"/>
    <property type="match status" value="1"/>
</dbReference>
<dbReference type="EMBL" id="JASSZA010000008">
    <property type="protein sequence ID" value="KAK2103354.1"/>
    <property type="molecule type" value="Genomic_DNA"/>
</dbReference>
<dbReference type="PANTHER" id="PTHR13612">
    <property type="entry name" value="ENHANCER OF MRNA-DECAPPING PROTEIN 3"/>
    <property type="match status" value="1"/>
</dbReference>
<comment type="caution">
    <text evidence="3">The sequence shown here is derived from an EMBL/GenBank/DDBJ whole genome shotgun (WGS) entry which is preliminary data.</text>
</comment>
<reference evidence="3 4" key="1">
    <citation type="submission" date="2023-05" db="EMBL/GenBank/DDBJ databases">
        <title>B98-5 Cell Line De Novo Hybrid Assembly: An Optical Mapping Approach.</title>
        <authorList>
            <person name="Kananen K."/>
            <person name="Auerbach J.A."/>
            <person name="Kautto E."/>
            <person name="Blachly J.S."/>
        </authorList>
    </citation>
    <scope>NUCLEOTIDE SEQUENCE [LARGE SCALE GENOMIC DNA]</scope>
    <source>
        <strain evidence="3">B95-8</strain>
        <tissue evidence="3">Cell line</tissue>
    </source>
</reference>
<dbReference type="InterPro" id="IPR025609">
    <property type="entry name" value="Lsm14-like_N"/>
</dbReference>
<dbReference type="PANTHER" id="PTHR13612:SF0">
    <property type="entry name" value="ENHANCER OF MRNA-DECAPPING PROTEIN 3"/>
    <property type="match status" value="1"/>
</dbReference>
<sequence length="138" mass="14863">MATDWLGSIVSINCGDSLGVYQGRVSAVDQGRDIMELKILEIPGPGDNQHFGDLHQTELGPSGVGCQVGINQNGTGKLVKKPASSSSAPQNIPKRTDVKSQDAAVSPQQQQCSKSYVDRHVESLSQSKSFRRRHNSCK</sequence>
<keyword evidence="4" id="KW-1185">Reference proteome</keyword>
<evidence type="ECO:0000313" key="4">
    <source>
        <dbReference type="Proteomes" id="UP001266305"/>
    </source>
</evidence>
<dbReference type="Pfam" id="PF16598">
    <property type="entry name" value="Edc3_linker"/>
    <property type="match status" value="1"/>
</dbReference>